<organism evidence="1 2">
    <name type="scientific">phage Lak_Megaphage_Sonny</name>
    <dbReference type="NCBI Taxonomy" id="3109229"/>
    <lineage>
        <taxon>Viruses</taxon>
        <taxon>Duplodnaviria</taxon>
        <taxon>Heunggongvirae</taxon>
        <taxon>Uroviricota</taxon>
        <taxon>Caudoviricetes</taxon>
        <taxon>Caudoviricetes code 15 clade</taxon>
    </lineage>
</organism>
<evidence type="ECO:0000313" key="2">
    <source>
        <dbReference type="Proteomes" id="UP001358193"/>
    </source>
</evidence>
<name>A0ABZ0Z3U8_9CAUD</name>
<keyword evidence="2" id="KW-1185">Reference proteome</keyword>
<proteinExistence type="predicted"/>
<reference evidence="1 2" key="1">
    <citation type="submission" date="2023-11" db="EMBL/GenBank/DDBJ databases">
        <authorList>
            <person name="Cook R."/>
            <person name="Crisci M."/>
            <person name="Pye H."/>
            <person name="Adriaenssens E."/>
            <person name="Santini J."/>
        </authorList>
    </citation>
    <scope>NUCLEOTIDE SEQUENCE [LARGE SCALE GENOMIC DNA]</scope>
    <source>
        <strain evidence="1">Lak_Megaphage_Sonny</strain>
    </source>
</reference>
<evidence type="ECO:0000313" key="1">
    <source>
        <dbReference type="EMBL" id="WQJ53714.1"/>
    </source>
</evidence>
<dbReference type="Proteomes" id="UP001358193">
    <property type="component" value="Segment"/>
</dbReference>
<sequence length="408" mass="48626">MAKKIKKNTDQNNEDPENFHFDHIVIQDEENIKNEEYHYGNNIIVQDEDVINSKELYSDNNYISGEENTIIEDTENPLWTGHNEWNDKNTNDQMPYLNTPERCVILCMCCNNEYYQKEYDDIMNTWGKRIISGEFPNIDIWGYTASDTGTYEIDIERKMLKVPSLDDRNHTFIKTTMALDMLKIYGFEYDWFLKINCSTTVNLKMLNKFMQINYLNEDVVYVPYLMLDKTKSAPYFFSPILNDDFILFSKKYMQIINGNSIDIINLLCNKDRLINEDIYKKSNLALGALFNTNMELKQFDVRNSYAILPTHYINNLYDNNEQMTPSAIAIFNKPLNEYRNIRNYYYDLHDRYMHFYNNFYNMLDDNITELQNISNTFKTFIIEKGDGTYYHIPFDQYLTDDMMKLLSI</sequence>
<dbReference type="EMBL" id="OR769223">
    <property type="protein sequence ID" value="WQJ53714.1"/>
    <property type="molecule type" value="Genomic_DNA"/>
</dbReference>
<protein>
    <submittedName>
        <fullName evidence="1">Uncharacterized protein</fullName>
    </submittedName>
</protein>
<accession>A0ABZ0Z3U8</accession>